<evidence type="ECO:0000313" key="1">
    <source>
        <dbReference type="EMBL" id="ASK27418.1"/>
    </source>
</evidence>
<dbReference type="PANTHER" id="PTHR48100">
    <property type="entry name" value="BROAD-SPECIFICITY PHOSPHATASE YOR283W-RELATED"/>
    <property type="match status" value="1"/>
</dbReference>
<dbReference type="SMART" id="SM00855">
    <property type="entry name" value="PGAM"/>
    <property type="match status" value="1"/>
</dbReference>
<dbReference type="Pfam" id="PF00300">
    <property type="entry name" value="His_Phos_1"/>
    <property type="match status" value="1"/>
</dbReference>
<dbReference type="Proteomes" id="UP000198238">
    <property type="component" value="Chromosome"/>
</dbReference>
<dbReference type="Gene3D" id="3.40.50.1240">
    <property type="entry name" value="Phosphoglycerate mutase-like"/>
    <property type="match status" value="1"/>
</dbReference>
<dbReference type="SUPFAM" id="SSF53254">
    <property type="entry name" value="Phosphoglycerate mutase-like"/>
    <property type="match status" value="1"/>
</dbReference>
<dbReference type="PANTHER" id="PTHR48100:SF9">
    <property type="entry name" value="PHOSPHOGLYCERATE MUTASE 2 PARALOG"/>
    <property type="match status" value="1"/>
</dbReference>
<accession>A0A220S231</accession>
<dbReference type="InterPro" id="IPR050275">
    <property type="entry name" value="PGM_Phosphatase"/>
</dbReference>
<dbReference type="CDD" id="cd07067">
    <property type="entry name" value="HP_PGM_like"/>
    <property type="match status" value="1"/>
</dbReference>
<dbReference type="InterPro" id="IPR029033">
    <property type="entry name" value="His_PPase_superfam"/>
</dbReference>
<dbReference type="InterPro" id="IPR013078">
    <property type="entry name" value="His_Pase_superF_clade-1"/>
</dbReference>
<dbReference type="AlphaFoldDB" id="A0A220S231"/>
<gene>
    <name evidence="1" type="ORF">BG910_06390</name>
</gene>
<dbReference type="KEGG" id="nei:BG910_06390"/>
<sequence length="223" mass="24451">MSLEIYLVRHGKTVFNTTGRLQGWSDSPLLPEGRQAAEDLGRALAGKVTFDAAFSSPSPRAAETARLILSAKGQGSLPLETIDEIREYCFGGFEGELHDVLHCRIAAERGYPDMERWLEAYRSADRHLLAESVSRSDPLGLAENEAQFMTRLQEGMRLIVQKSPVGGKVLAVSHGMSITGILKSINPQSTPYKSIKNTTVSRISCENGLWCISTIGESFLHSN</sequence>
<keyword evidence="2" id="KW-1185">Reference proteome</keyword>
<protein>
    <submittedName>
        <fullName evidence="1">Phosphoglycerate mutase</fullName>
    </submittedName>
</protein>
<dbReference type="RefSeq" id="WP_089036128.1">
    <property type="nucleotide sequence ID" value="NZ_CP022278.1"/>
</dbReference>
<name>A0A220S231_9NEIS</name>
<evidence type="ECO:0000313" key="2">
    <source>
        <dbReference type="Proteomes" id="UP000198238"/>
    </source>
</evidence>
<dbReference type="GO" id="GO:0005737">
    <property type="term" value="C:cytoplasm"/>
    <property type="evidence" value="ECO:0007669"/>
    <property type="project" value="TreeGrafter"/>
</dbReference>
<organism evidence="1 2">
    <name type="scientific">Neisseria chenwenguii</name>
    <dbReference type="NCBI Taxonomy" id="1853278"/>
    <lineage>
        <taxon>Bacteria</taxon>
        <taxon>Pseudomonadati</taxon>
        <taxon>Pseudomonadota</taxon>
        <taxon>Betaproteobacteria</taxon>
        <taxon>Neisseriales</taxon>
        <taxon>Neisseriaceae</taxon>
        <taxon>Neisseria</taxon>
    </lineage>
</organism>
<proteinExistence type="predicted"/>
<reference evidence="1 2" key="1">
    <citation type="submission" date="2017-06" db="EMBL/GenBank/DDBJ databases">
        <title>Neisseria chenwenguii sp. nov., isolated from the intestinal contents of Tibetan Plateau Pika in Yushu, Qinghai Province, China.</title>
        <authorList>
            <person name="Zhang G."/>
        </authorList>
    </citation>
    <scope>NUCLEOTIDE SEQUENCE [LARGE SCALE GENOMIC DNA]</scope>
    <source>
        <strain evidence="1 2">10023</strain>
    </source>
</reference>
<dbReference type="EMBL" id="CP022278">
    <property type="protein sequence ID" value="ASK27418.1"/>
    <property type="molecule type" value="Genomic_DNA"/>
</dbReference>
<dbReference type="OrthoDB" id="9783269at2"/>
<dbReference type="GO" id="GO:0016791">
    <property type="term" value="F:phosphatase activity"/>
    <property type="evidence" value="ECO:0007669"/>
    <property type="project" value="TreeGrafter"/>
</dbReference>